<sequence>MASLNHISRYFTIAIIIIIIFLLIFSCNNHEITFISCKNSHDPLLF</sequence>
<evidence type="ECO:0000256" key="1">
    <source>
        <dbReference type="SAM" id="Phobius"/>
    </source>
</evidence>
<reference evidence="2 3" key="2">
    <citation type="submission" date="2009-02" db="EMBL/GenBank/DDBJ databases">
        <title>Draft genome sequence of Holdemania filiformis DSM 12042.</title>
        <authorList>
            <person name="Sudarsanam P."/>
            <person name="Ley R."/>
            <person name="Guruge J."/>
            <person name="Turnbaugh P.J."/>
            <person name="Mahowald M."/>
            <person name="Liep D."/>
            <person name="Gordon J."/>
        </authorList>
    </citation>
    <scope>NUCLEOTIDE SEQUENCE [LARGE SCALE GENOMIC DNA]</scope>
    <source>
        <strain evidence="2 3">DSM 12042</strain>
    </source>
</reference>
<accession>B9YCJ6</accession>
<dbReference type="EMBL" id="ACCF01000224">
    <property type="protein sequence ID" value="EEF66290.1"/>
    <property type="molecule type" value="Genomic_DNA"/>
</dbReference>
<protein>
    <submittedName>
        <fullName evidence="2">Uncharacterized protein</fullName>
    </submittedName>
</protein>
<keyword evidence="1" id="KW-1133">Transmembrane helix</keyword>
<comment type="caution">
    <text evidence="2">The sequence shown here is derived from an EMBL/GenBank/DDBJ whole genome shotgun (WGS) entry which is preliminary data.</text>
</comment>
<evidence type="ECO:0000313" key="3">
    <source>
        <dbReference type="Proteomes" id="UP000005950"/>
    </source>
</evidence>
<feature type="transmembrane region" description="Helical" evidence="1">
    <location>
        <begin position="7"/>
        <end position="25"/>
    </location>
</feature>
<keyword evidence="1" id="KW-0812">Transmembrane</keyword>
<evidence type="ECO:0000313" key="2">
    <source>
        <dbReference type="EMBL" id="EEF66290.1"/>
    </source>
</evidence>
<name>B9YCJ6_9FIRM</name>
<proteinExistence type="predicted"/>
<dbReference type="AlphaFoldDB" id="B9YCJ6"/>
<keyword evidence="1" id="KW-0472">Membrane</keyword>
<dbReference type="STRING" id="545696.HOLDEFILI_03557"/>
<organism evidence="2 3">
    <name type="scientific">Holdemania filiformis DSM 12042</name>
    <dbReference type="NCBI Taxonomy" id="545696"/>
    <lineage>
        <taxon>Bacteria</taxon>
        <taxon>Bacillati</taxon>
        <taxon>Bacillota</taxon>
        <taxon>Erysipelotrichia</taxon>
        <taxon>Erysipelotrichales</taxon>
        <taxon>Erysipelotrichaceae</taxon>
        <taxon>Holdemania</taxon>
    </lineage>
</organism>
<gene>
    <name evidence="2" type="ORF">HOLDEFILI_03557</name>
</gene>
<dbReference type="Proteomes" id="UP000005950">
    <property type="component" value="Unassembled WGS sequence"/>
</dbReference>
<dbReference type="HOGENOM" id="CLU_3184566_0_0_9"/>
<reference evidence="2 3" key="1">
    <citation type="submission" date="2008-12" db="EMBL/GenBank/DDBJ databases">
        <authorList>
            <person name="Fulton L."/>
            <person name="Clifton S."/>
            <person name="Fulton B."/>
            <person name="Xu J."/>
            <person name="Minx P."/>
            <person name="Pepin K.H."/>
            <person name="Johnson M."/>
            <person name="Bhonagiri V."/>
            <person name="Nash W.E."/>
            <person name="Mardis E.R."/>
            <person name="Wilson R.K."/>
        </authorList>
    </citation>
    <scope>NUCLEOTIDE SEQUENCE [LARGE SCALE GENOMIC DNA]</scope>
    <source>
        <strain evidence="2 3">DSM 12042</strain>
    </source>
</reference>